<evidence type="ECO:0000256" key="3">
    <source>
        <dbReference type="ARBA" id="ARBA00005267"/>
    </source>
</evidence>
<reference evidence="11" key="1">
    <citation type="submission" date="2018-12" db="EMBL/GenBank/DDBJ databases">
        <title>Genome sequence of Peanibacillus sp.</title>
        <authorList>
            <person name="Subramani G."/>
            <person name="Srinivasan S."/>
            <person name="Kim M.K."/>
        </authorList>
    </citation>
    <scope>NUCLEOTIDE SEQUENCE [LARGE SCALE GENOMIC DNA]</scope>
    <source>
        <strain evidence="11">18JY67-1</strain>
    </source>
</reference>
<protein>
    <recommendedName>
        <fullName evidence="8">Flavodoxin</fullName>
    </recommendedName>
</protein>
<keyword evidence="7 8" id="KW-0249">Electron transport</keyword>
<proteinExistence type="inferred from homology"/>
<dbReference type="Pfam" id="PF00258">
    <property type="entry name" value="Flavodoxin_1"/>
    <property type="match status" value="1"/>
</dbReference>
<dbReference type="InterPro" id="IPR010087">
    <property type="entry name" value="Flav_short"/>
</dbReference>
<keyword evidence="4 8" id="KW-0813">Transport</keyword>
<dbReference type="AlphaFoldDB" id="A0A3Q8X369"/>
<organism evidence="10 11">
    <name type="scientific">Paenibacillus albus</name>
    <dbReference type="NCBI Taxonomy" id="2495582"/>
    <lineage>
        <taxon>Bacteria</taxon>
        <taxon>Bacillati</taxon>
        <taxon>Bacillota</taxon>
        <taxon>Bacilli</taxon>
        <taxon>Bacillales</taxon>
        <taxon>Paenibacillaceae</taxon>
        <taxon>Paenibacillus</taxon>
    </lineage>
</organism>
<dbReference type="Gene3D" id="3.40.50.360">
    <property type="match status" value="1"/>
</dbReference>
<evidence type="ECO:0000256" key="4">
    <source>
        <dbReference type="ARBA" id="ARBA00022448"/>
    </source>
</evidence>
<evidence type="ECO:0000313" key="10">
    <source>
        <dbReference type="EMBL" id="AZN39075.1"/>
    </source>
</evidence>
<comment type="function">
    <text evidence="2 8">Low-potential electron donor to a number of redox enzymes.</text>
</comment>
<name>A0A3Q8X369_9BACL</name>
<accession>A0A3Q8X369</accession>
<dbReference type="EMBL" id="CP034437">
    <property type="protein sequence ID" value="AZN39075.1"/>
    <property type="molecule type" value="Genomic_DNA"/>
</dbReference>
<dbReference type="OrthoDB" id="9790745at2"/>
<feature type="domain" description="Flavodoxin-like" evidence="9">
    <location>
        <begin position="4"/>
        <end position="143"/>
    </location>
</feature>
<dbReference type="NCBIfam" id="NF005216">
    <property type="entry name" value="PRK06703.1"/>
    <property type="match status" value="1"/>
</dbReference>
<gene>
    <name evidence="10" type="ORF">EJC50_04865</name>
</gene>
<comment type="similarity">
    <text evidence="3 8">Belongs to the flavodoxin family.</text>
</comment>
<comment type="cofactor">
    <cofactor evidence="1 8">
        <name>FMN</name>
        <dbReference type="ChEBI" id="CHEBI:58210"/>
    </cofactor>
</comment>
<dbReference type="PANTHER" id="PTHR42809:SF1">
    <property type="entry name" value="FLAVODOXIN 1"/>
    <property type="match status" value="1"/>
</dbReference>
<dbReference type="KEGG" id="palb:EJC50_04865"/>
<dbReference type="InterPro" id="IPR029039">
    <property type="entry name" value="Flavoprotein-like_sf"/>
</dbReference>
<sequence>MANLLMIYASMTGNTEDMADLIVEGIREAGGTITVQMVMDASATSLADYDGVVLGAYTWGDGELPDEFLSFYSEMDKLQLNGVKAAVFGSCDSSYPEYGAAVDLLIDKLKHIGADVVLNGLKIEFSPSGEEREVCKYFGRQFAAHFVQEGRTH</sequence>
<dbReference type="GO" id="GO:0010181">
    <property type="term" value="F:FMN binding"/>
    <property type="evidence" value="ECO:0007669"/>
    <property type="project" value="UniProtKB-UniRule"/>
</dbReference>
<evidence type="ECO:0000259" key="9">
    <source>
        <dbReference type="PROSITE" id="PS50902"/>
    </source>
</evidence>
<evidence type="ECO:0000256" key="1">
    <source>
        <dbReference type="ARBA" id="ARBA00001917"/>
    </source>
</evidence>
<dbReference type="InterPro" id="IPR008254">
    <property type="entry name" value="Flavodoxin/NO_synth"/>
</dbReference>
<dbReference type="NCBIfam" id="NF005246">
    <property type="entry name" value="PRK06756.1"/>
    <property type="match status" value="1"/>
</dbReference>
<dbReference type="NCBIfam" id="TIGR01753">
    <property type="entry name" value="flav_short"/>
    <property type="match status" value="1"/>
</dbReference>
<evidence type="ECO:0000313" key="11">
    <source>
        <dbReference type="Proteomes" id="UP000272528"/>
    </source>
</evidence>
<dbReference type="Proteomes" id="UP000272528">
    <property type="component" value="Chromosome"/>
</dbReference>
<keyword evidence="11" id="KW-1185">Reference proteome</keyword>
<keyword evidence="6 8" id="KW-0288">FMN</keyword>
<dbReference type="SUPFAM" id="SSF52218">
    <property type="entry name" value="Flavoproteins"/>
    <property type="match status" value="1"/>
</dbReference>
<keyword evidence="5 8" id="KW-0285">Flavoprotein</keyword>
<evidence type="ECO:0000256" key="2">
    <source>
        <dbReference type="ARBA" id="ARBA00003297"/>
    </source>
</evidence>
<dbReference type="PANTHER" id="PTHR42809">
    <property type="entry name" value="FLAVODOXIN 2"/>
    <property type="match status" value="1"/>
</dbReference>
<evidence type="ECO:0000256" key="6">
    <source>
        <dbReference type="ARBA" id="ARBA00022643"/>
    </source>
</evidence>
<evidence type="ECO:0000256" key="7">
    <source>
        <dbReference type="ARBA" id="ARBA00022982"/>
    </source>
</evidence>
<dbReference type="PROSITE" id="PS50902">
    <property type="entry name" value="FLAVODOXIN_LIKE"/>
    <property type="match status" value="1"/>
</dbReference>
<dbReference type="RefSeq" id="WP_126013100.1">
    <property type="nucleotide sequence ID" value="NZ_CP034437.1"/>
</dbReference>
<dbReference type="GO" id="GO:0016651">
    <property type="term" value="F:oxidoreductase activity, acting on NAD(P)H"/>
    <property type="evidence" value="ECO:0007669"/>
    <property type="project" value="UniProtKB-ARBA"/>
</dbReference>
<dbReference type="GO" id="GO:0009055">
    <property type="term" value="F:electron transfer activity"/>
    <property type="evidence" value="ECO:0007669"/>
    <property type="project" value="UniProtKB-UniRule"/>
</dbReference>
<dbReference type="InterPro" id="IPR050619">
    <property type="entry name" value="Flavodoxin"/>
</dbReference>
<evidence type="ECO:0000256" key="5">
    <source>
        <dbReference type="ARBA" id="ARBA00022630"/>
    </source>
</evidence>
<evidence type="ECO:0000256" key="8">
    <source>
        <dbReference type="RuleBase" id="RU367037"/>
    </source>
</evidence>